<dbReference type="Gene3D" id="3.30.70.100">
    <property type="match status" value="1"/>
</dbReference>
<dbReference type="InterPro" id="IPR011008">
    <property type="entry name" value="Dimeric_a/b-barrel"/>
</dbReference>
<dbReference type="Proteomes" id="UP001330749">
    <property type="component" value="Unassembled WGS sequence"/>
</dbReference>
<gene>
    <name evidence="2" type="ORF">P4447_04170</name>
</gene>
<evidence type="ECO:0000313" key="2">
    <source>
        <dbReference type="EMBL" id="MED3561742.1"/>
    </source>
</evidence>
<keyword evidence="2" id="KW-0503">Monooxygenase</keyword>
<protein>
    <submittedName>
        <fullName evidence="2">Quinol monooxygenase</fullName>
    </submittedName>
</protein>
<evidence type="ECO:0000259" key="1">
    <source>
        <dbReference type="PROSITE" id="PS51725"/>
    </source>
</evidence>
<proteinExistence type="predicted"/>
<dbReference type="SUPFAM" id="SSF54909">
    <property type="entry name" value="Dimeric alpha+beta barrel"/>
    <property type="match status" value="1"/>
</dbReference>
<name>A0ABU6N956_9BACI</name>
<dbReference type="PANTHER" id="PTHR33336:SF15">
    <property type="entry name" value="ABM DOMAIN-CONTAINING PROTEIN"/>
    <property type="match status" value="1"/>
</dbReference>
<feature type="domain" description="ABM" evidence="1">
    <location>
        <begin position="2"/>
        <end position="92"/>
    </location>
</feature>
<dbReference type="EMBL" id="JARMQG010000042">
    <property type="protein sequence ID" value="MED3561742.1"/>
    <property type="molecule type" value="Genomic_DNA"/>
</dbReference>
<dbReference type="InterPro" id="IPR050744">
    <property type="entry name" value="AI-2_Isomerase_LsrG"/>
</dbReference>
<sequence>MVVLTAKYICKPGKGDEVEAYLKEMRPLVHQYEKECTVYIVNRSTENKDIFLIYEQYVDQAALEAHRNTPHFKEIIEGKIIPILEKREREIFTPVE</sequence>
<dbReference type="PROSITE" id="PS51725">
    <property type="entry name" value="ABM"/>
    <property type="match status" value="1"/>
</dbReference>
<comment type="caution">
    <text evidence="2">The sequence shown here is derived from an EMBL/GenBank/DDBJ whole genome shotgun (WGS) entry which is preliminary data.</text>
</comment>
<keyword evidence="3" id="KW-1185">Reference proteome</keyword>
<reference evidence="2 3" key="1">
    <citation type="submission" date="2023-03" db="EMBL/GenBank/DDBJ databases">
        <title>Bacillus Genome Sequencing.</title>
        <authorList>
            <person name="Dunlap C."/>
        </authorList>
    </citation>
    <scope>NUCLEOTIDE SEQUENCE [LARGE SCALE GENOMIC DNA]</scope>
    <source>
        <strain evidence="2 3">B-14544</strain>
    </source>
</reference>
<dbReference type="GO" id="GO:0004497">
    <property type="term" value="F:monooxygenase activity"/>
    <property type="evidence" value="ECO:0007669"/>
    <property type="project" value="UniProtKB-KW"/>
</dbReference>
<organism evidence="2 3">
    <name type="scientific">Bacillus xiapuensis</name>
    <dbReference type="NCBI Taxonomy" id="2014075"/>
    <lineage>
        <taxon>Bacteria</taxon>
        <taxon>Bacillati</taxon>
        <taxon>Bacillota</taxon>
        <taxon>Bacilli</taxon>
        <taxon>Bacillales</taxon>
        <taxon>Bacillaceae</taxon>
        <taxon>Bacillus</taxon>
    </lineage>
</organism>
<dbReference type="RefSeq" id="WP_327966655.1">
    <property type="nucleotide sequence ID" value="NZ_JARMQG010000042.1"/>
</dbReference>
<accession>A0ABU6N956</accession>
<dbReference type="Pfam" id="PF03992">
    <property type="entry name" value="ABM"/>
    <property type="match status" value="1"/>
</dbReference>
<keyword evidence="2" id="KW-0560">Oxidoreductase</keyword>
<dbReference type="PANTHER" id="PTHR33336">
    <property type="entry name" value="QUINOL MONOOXYGENASE YGIN-RELATED"/>
    <property type="match status" value="1"/>
</dbReference>
<dbReference type="InterPro" id="IPR007138">
    <property type="entry name" value="ABM_dom"/>
</dbReference>
<evidence type="ECO:0000313" key="3">
    <source>
        <dbReference type="Proteomes" id="UP001330749"/>
    </source>
</evidence>